<dbReference type="Proteomes" id="UP000886885">
    <property type="component" value="Chromosome 13D"/>
</dbReference>
<dbReference type="InterPro" id="IPR025064">
    <property type="entry name" value="DUF4005"/>
</dbReference>
<accession>A0A8X7YH69</accession>
<sequence length="399" mass="45408">MGKASRWTINFLLGKKEEKTKKNDVSFHAEKETTPAATPAYKRRWSFGKSAKKERVYRGRRSLDSIITTPYLAHRSSFALPTTCGRKNRKGSGRCSCHQDSSCLSFLPDMCINCFILQASKALCALRGLVKLQALVRGHQVRKQTTATLRRMHTLMTIQARARCHIQMAGESQQLAMKRKSSRNRVSSPTFACSTFQITEAVDVNLHEIRGVSKNRSGYTNHSLIDRVEREIPRFYSGELKISRQELQYKEFSFMAQNSPTTGSPPSKTTRGRASSSYERPDYVDTLSNQFSFLPSYMADTESSKARVRSQSEPKQRPKESTRAKNKQTTWMDGLNGHQDAQSQCSSSHSKHMVHENQDPWFIKLYRPTKSKGSYDDDNITTSTQYSNYSKVLVTYEVS</sequence>
<dbReference type="AlphaFoldDB" id="A0A8X7YH69"/>
<feature type="compositionally biased region" description="Basic and acidic residues" evidence="3">
    <location>
        <begin position="302"/>
        <end position="323"/>
    </location>
</feature>
<evidence type="ECO:0000259" key="4">
    <source>
        <dbReference type="Pfam" id="PF13178"/>
    </source>
</evidence>
<dbReference type="OrthoDB" id="1298402at2759"/>
<comment type="caution">
    <text evidence="5">The sequence shown here is derived from an EMBL/GenBank/DDBJ whole genome shotgun (WGS) entry which is preliminary data.</text>
</comment>
<evidence type="ECO:0000256" key="1">
    <source>
        <dbReference type="ARBA" id="ARBA00022860"/>
    </source>
</evidence>
<keyword evidence="1" id="KW-0112">Calmodulin-binding</keyword>
<gene>
    <name evidence="5" type="ORF">POTOM_045131</name>
</gene>
<feature type="region of interest" description="Disordered" evidence="3">
    <location>
        <begin position="255"/>
        <end position="281"/>
    </location>
</feature>
<evidence type="ECO:0000313" key="5">
    <source>
        <dbReference type="EMBL" id="KAG6750626.1"/>
    </source>
</evidence>
<feature type="compositionally biased region" description="Low complexity" evidence="3">
    <location>
        <begin position="259"/>
        <end position="269"/>
    </location>
</feature>
<dbReference type="PANTHER" id="PTHR32295:SF263">
    <property type="entry name" value="DUF4005 DOMAIN-CONTAINING PROTEIN"/>
    <property type="match status" value="1"/>
</dbReference>
<name>A0A8X7YH69_POPTO</name>
<evidence type="ECO:0000256" key="3">
    <source>
        <dbReference type="SAM" id="MobiDB-lite"/>
    </source>
</evidence>
<comment type="similarity">
    <text evidence="2">Belongs to the IQD family.</text>
</comment>
<feature type="domain" description="DUF4005" evidence="4">
    <location>
        <begin position="274"/>
        <end position="348"/>
    </location>
</feature>
<dbReference type="GO" id="GO:0005516">
    <property type="term" value="F:calmodulin binding"/>
    <property type="evidence" value="ECO:0007669"/>
    <property type="project" value="UniProtKB-KW"/>
</dbReference>
<organism evidence="5 6">
    <name type="scientific">Populus tomentosa</name>
    <name type="common">Chinese white poplar</name>
    <dbReference type="NCBI Taxonomy" id="118781"/>
    <lineage>
        <taxon>Eukaryota</taxon>
        <taxon>Viridiplantae</taxon>
        <taxon>Streptophyta</taxon>
        <taxon>Embryophyta</taxon>
        <taxon>Tracheophyta</taxon>
        <taxon>Spermatophyta</taxon>
        <taxon>Magnoliopsida</taxon>
        <taxon>eudicotyledons</taxon>
        <taxon>Gunneridae</taxon>
        <taxon>Pentapetalae</taxon>
        <taxon>rosids</taxon>
        <taxon>fabids</taxon>
        <taxon>Malpighiales</taxon>
        <taxon>Salicaceae</taxon>
        <taxon>Saliceae</taxon>
        <taxon>Populus</taxon>
    </lineage>
</organism>
<dbReference type="Pfam" id="PF13178">
    <property type="entry name" value="DUF4005"/>
    <property type="match status" value="1"/>
</dbReference>
<proteinExistence type="inferred from homology"/>
<evidence type="ECO:0000313" key="6">
    <source>
        <dbReference type="Proteomes" id="UP000886885"/>
    </source>
</evidence>
<dbReference type="PROSITE" id="PS50096">
    <property type="entry name" value="IQ"/>
    <property type="match status" value="1"/>
</dbReference>
<evidence type="ECO:0000256" key="2">
    <source>
        <dbReference type="ARBA" id="ARBA00024341"/>
    </source>
</evidence>
<feature type="region of interest" description="Disordered" evidence="3">
    <location>
        <begin position="302"/>
        <end position="328"/>
    </location>
</feature>
<dbReference type="PANTHER" id="PTHR32295">
    <property type="entry name" value="IQ-DOMAIN 5-RELATED"/>
    <property type="match status" value="1"/>
</dbReference>
<protein>
    <recommendedName>
        <fullName evidence="4">DUF4005 domain-containing protein</fullName>
    </recommendedName>
</protein>
<reference evidence="5" key="1">
    <citation type="journal article" date="2020" name="bioRxiv">
        <title>Hybrid origin of Populus tomentosa Carr. identified through genome sequencing and phylogenomic analysis.</title>
        <authorList>
            <person name="An X."/>
            <person name="Gao K."/>
            <person name="Chen Z."/>
            <person name="Li J."/>
            <person name="Yang X."/>
            <person name="Yang X."/>
            <person name="Zhou J."/>
            <person name="Guo T."/>
            <person name="Zhao T."/>
            <person name="Huang S."/>
            <person name="Miao D."/>
            <person name="Khan W.U."/>
            <person name="Rao P."/>
            <person name="Ye M."/>
            <person name="Lei B."/>
            <person name="Liao W."/>
            <person name="Wang J."/>
            <person name="Ji L."/>
            <person name="Li Y."/>
            <person name="Guo B."/>
            <person name="Mustafa N.S."/>
            <person name="Li S."/>
            <person name="Yun Q."/>
            <person name="Keller S.R."/>
            <person name="Mao J."/>
            <person name="Zhang R."/>
            <person name="Strauss S.H."/>
        </authorList>
    </citation>
    <scope>NUCLEOTIDE SEQUENCE</scope>
    <source>
        <strain evidence="5">GM15</strain>
        <tissue evidence="5">Leaf</tissue>
    </source>
</reference>
<dbReference type="EMBL" id="JAAWWB010000026">
    <property type="protein sequence ID" value="KAG6750626.1"/>
    <property type="molecule type" value="Genomic_DNA"/>
</dbReference>
<keyword evidence="6" id="KW-1185">Reference proteome</keyword>